<proteinExistence type="predicted"/>
<protein>
    <recommendedName>
        <fullName evidence="2">KH type-2 domain-containing protein</fullName>
    </recommendedName>
</protein>
<reference evidence="1" key="1">
    <citation type="journal article" date="2014" name="Front. Microbiol.">
        <title>High frequency of phylogenetically diverse reductive dehalogenase-homologous genes in deep subseafloor sedimentary metagenomes.</title>
        <authorList>
            <person name="Kawai M."/>
            <person name="Futagami T."/>
            <person name="Toyoda A."/>
            <person name="Takaki Y."/>
            <person name="Nishi S."/>
            <person name="Hori S."/>
            <person name="Arai W."/>
            <person name="Tsubouchi T."/>
            <person name="Morono Y."/>
            <person name="Uchiyama I."/>
            <person name="Ito T."/>
            <person name="Fujiyama A."/>
            <person name="Inagaki F."/>
            <person name="Takami H."/>
        </authorList>
    </citation>
    <scope>NUCLEOTIDE SEQUENCE</scope>
    <source>
        <strain evidence="1">Expedition CK06-06</strain>
    </source>
</reference>
<organism evidence="1">
    <name type="scientific">marine sediment metagenome</name>
    <dbReference type="NCBI Taxonomy" id="412755"/>
    <lineage>
        <taxon>unclassified sequences</taxon>
        <taxon>metagenomes</taxon>
        <taxon>ecological metagenomes</taxon>
    </lineage>
</organism>
<gene>
    <name evidence="1" type="ORF">S01H4_47535</name>
</gene>
<evidence type="ECO:0000313" key="1">
    <source>
        <dbReference type="EMBL" id="GAH00057.1"/>
    </source>
</evidence>
<dbReference type="AlphaFoldDB" id="X1BYJ6"/>
<name>X1BYJ6_9ZZZZ</name>
<evidence type="ECO:0008006" key="2">
    <source>
        <dbReference type="Google" id="ProtNLM"/>
    </source>
</evidence>
<sequence length="170" mass="20180">VDLIIILTISDNSNWVEAVFFNQKVNVRSIIRNEEIKYMKFFMSKTNICCENIIHYKNYIFFFVKPSLFQKANKYLAQLRYALIGKKILIIKQKRRIIDLIYTFFPNVNIRKLELLIKNNTGALELLIFIPHFKERGIAVGKAGNYIKIVNEIFEEFIYPVKISCLYLRD</sequence>
<comment type="caution">
    <text evidence="1">The sequence shown here is derived from an EMBL/GenBank/DDBJ whole genome shotgun (WGS) entry which is preliminary data.</text>
</comment>
<feature type="non-terminal residue" evidence="1">
    <location>
        <position position="1"/>
    </location>
</feature>
<accession>X1BYJ6</accession>
<dbReference type="EMBL" id="BART01026702">
    <property type="protein sequence ID" value="GAH00057.1"/>
    <property type="molecule type" value="Genomic_DNA"/>
</dbReference>